<evidence type="ECO:0000256" key="1">
    <source>
        <dbReference type="ARBA" id="ARBA00004442"/>
    </source>
</evidence>
<dbReference type="OrthoDB" id="1453181at2"/>
<evidence type="ECO:0000313" key="6">
    <source>
        <dbReference type="Proteomes" id="UP000245670"/>
    </source>
</evidence>
<comment type="subcellular location">
    <subcellularLocation>
        <location evidence="1">Cell outer membrane</location>
    </subcellularLocation>
</comment>
<keyword evidence="4" id="KW-0732">Signal</keyword>
<evidence type="ECO:0000256" key="3">
    <source>
        <dbReference type="ARBA" id="ARBA00023237"/>
    </source>
</evidence>
<proteinExistence type="predicted"/>
<feature type="chain" id="PRO_5015520966" evidence="4">
    <location>
        <begin position="21"/>
        <end position="919"/>
    </location>
</feature>
<dbReference type="Proteomes" id="UP000245670">
    <property type="component" value="Unassembled WGS sequence"/>
</dbReference>
<accession>A0A2U2JCK5</accession>
<reference evidence="5 6" key="1">
    <citation type="submission" date="2018-05" db="EMBL/GenBank/DDBJ databases">
        <title>Polaribacter aquimarinus sp. nov., isolated from sediment in a sediment of sea.</title>
        <authorList>
            <person name="Lu D."/>
        </authorList>
    </citation>
    <scope>NUCLEOTIDE SEQUENCE [LARGE SCALE GENOMIC DNA]</scope>
    <source>
        <strain evidence="5 6">ZY113</strain>
    </source>
</reference>
<dbReference type="RefSeq" id="WP_109404407.1">
    <property type="nucleotide sequence ID" value="NZ_QFFG01000002.1"/>
</dbReference>
<evidence type="ECO:0000313" key="5">
    <source>
        <dbReference type="EMBL" id="PWG06076.1"/>
    </source>
</evidence>
<dbReference type="SUPFAM" id="SSF49464">
    <property type="entry name" value="Carboxypeptidase regulatory domain-like"/>
    <property type="match status" value="1"/>
</dbReference>
<name>A0A2U2JCK5_9FLAO</name>
<dbReference type="InterPro" id="IPR036942">
    <property type="entry name" value="Beta-barrel_TonB_sf"/>
</dbReference>
<evidence type="ECO:0000256" key="4">
    <source>
        <dbReference type="SAM" id="SignalP"/>
    </source>
</evidence>
<dbReference type="GO" id="GO:0009279">
    <property type="term" value="C:cell outer membrane"/>
    <property type="evidence" value="ECO:0007669"/>
    <property type="project" value="UniProtKB-SubCell"/>
</dbReference>
<dbReference type="Pfam" id="PF13715">
    <property type="entry name" value="CarbopepD_reg_2"/>
    <property type="match status" value="1"/>
</dbReference>
<comment type="caution">
    <text evidence="5">The sequence shown here is derived from an EMBL/GenBank/DDBJ whole genome shotgun (WGS) entry which is preliminary data.</text>
</comment>
<dbReference type="EMBL" id="QFFG01000002">
    <property type="protein sequence ID" value="PWG06076.1"/>
    <property type="molecule type" value="Genomic_DNA"/>
</dbReference>
<keyword evidence="5" id="KW-0675">Receptor</keyword>
<dbReference type="SUPFAM" id="SSF56935">
    <property type="entry name" value="Porins"/>
    <property type="match status" value="1"/>
</dbReference>
<sequence>MKKNMLFTCILLCLYLSINSQNTVKGIVADSKSKRPLTNVFVSIKNNQHQIVTSENGVFFLKNIKNGSLVLQIKLTGYETQNLQLDFSGKPIDLGIIYLFKDITEDLDLSLITITDDELNNDASTADNISGLLQASRDVFLRSAAFEFSSSFFRVKGLDSSNGKVLINGIEMNKLSDGRAQWSNWGGLNDILRNQELSNGLAPSHYTFGGVLGSTNINTRASEQSPGARISYSSSNRSYVHRLMTTYSTGVLKKGWSFSFSGSKRLGVEGFNEGTTYNAYSLFASVDKKINRRHSLSFSGFFTPNRRGKSSPNTQEVFDLKGITYNDYWGFLNGRKTNARIKEVSEPILMLNHYWNLSEKTNFQTNIAYQFGKIGNSRIDFNGGANPSPTYYQYLPSFEVRNNDLAEAYLLQQRFIKEGQIDWNNIFDANVTNKEVGNNNAYVLYEDRTDDKQLTINTILNIEINDNITLSGKIEYRRLRSNAFAKVIDLLGGSGYLDINPFAEKTSLIDKQQNNLINPNRVVEVGQKFKYNYNVNSSISNAFLQAQFNYNKVDFYSAFSVSRTSHQREGLYKNGRFENNSLGESKKLSFTNFGLKGGLTYKITGRHLINANIGYLNNAPTVKNSFSNIRENNNTVDNLQSEKTFTSDLSYILRSPLITSKLTTYYISIRDATEISFYFADGVGGDNTAFVQEILNGINKKHIGFELGIEAKITPTIKLKGVTSIGQFTYDNNPNLYLTSDVAGVGGFDENFRSKDYIALLKNFKVASGPQTAYSVGFEYRDPDYWWVGATVNFFANTYIDLAPLNRSSHFYEDADGLSFNDYDTVLARELLQQEKFDNYRVVNLVGGKSWKIGDKYVSVFATINNLFGEEYKSGGFEQGRNANYRQLRDDNALETPVFGNRYWYGRGATYFLNINLRF</sequence>
<dbReference type="AlphaFoldDB" id="A0A2U2JCK5"/>
<dbReference type="Gene3D" id="2.60.40.1120">
    <property type="entry name" value="Carboxypeptidase-like, regulatory domain"/>
    <property type="match status" value="1"/>
</dbReference>
<organism evidence="5 6">
    <name type="scientific">Polaribacter aquimarinus</name>
    <dbReference type="NCBI Taxonomy" id="2100726"/>
    <lineage>
        <taxon>Bacteria</taxon>
        <taxon>Pseudomonadati</taxon>
        <taxon>Bacteroidota</taxon>
        <taxon>Flavobacteriia</taxon>
        <taxon>Flavobacteriales</taxon>
        <taxon>Flavobacteriaceae</taxon>
    </lineage>
</organism>
<feature type="signal peptide" evidence="4">
    <location>
        <begin position="1"/>
        <end position="20"/>
    </location>
</feature>
<keyword evidence="2" id="KW-0472">Membrane</keyword>
<protein>
    <submittedName>
        <fullName evidence="5">TonB-dependent receptor</fullName>
    </submittedName>
</protein>
<gene>
    <name evidence="5" type="ORF">DIS07_06495</name>
</gene>
<keyword evidence="6" id="KW-1185">Reference proteome</keyword>
<evidence type="ECO:0000256" key="2">
    <source>
        <dbReference type="ARBA" id="ARBA00023136"/>
    </source>
</evidence>
<dbReference type="InterPro" id="IPR008969">
    <property type="entry name" value="CarboxyPept-like_regulatory"/>
</dbReference>
<keyword evidence="3" id="KW-0998">Cell outer membrane</keyword>
<dbReference type="Gene3D" id="2.40.170.20">
    <property type="entry name" value="TonB-dependent receptor, beta-barrel domain"/>
    <property type="match status" value="1"/>
</dbReference>